<proteinExistence type="predicted"/>
<protein>
    <submittedName>
        <fullName evidence="2">Uncharacterized protein</fullName>
    </submittedName>
</protein>
<dbReference type="EMBL" id="PGCI01000327">
    <property type="protein sequence ID" value="PLW29541.1"/>
    <property type="molecule type" value="Genomic_DNA"/>
</dbReference>
<organism evidence="2 3">
    <name type="scientific">Puccinia coronata f. sp. avenae</name>
    <dbReference type="NCBI Taxonomy" id="200324"/>
    <lineage>
        <taxon>Eukaryota</taxon>
        <taxon>Fungi</taxon>
        <taxon>Dikarya</taxon>
        <taxon>Basidiomycota</taxon>
        <taxon>Pucciniomycotina</taxon>
        <taxon>Pucciniomycetes</taxon>
        <taxon>Pucciniales</taxon>
        <taxon>Pucciniaceae</taxon>
        <taxon>Puccinia</taxon>
    </lineage>
</organism>
<sequence>MVKLAIATCCFARQTRQNEGIIPSRPAHFPFDTRPASNSLVAHLIQGREADSATFIDDTFL</sequence>
<evidence type="ECO:0000313" key="2">
    <source>
        <dbReference type="EMBL" id="PLW29541.1"/>
    </source>
</evidence>
<gene>
    <name evidence="2" type="ORF">PCASD_15982</name>
    <name evidence="1" type="ORF">PCASD_22305</name>
</gene>
<dbReference type="AlphaFoldDB" id="A0A2N5TVL0"/>
<reference evidence="2 3" key="1">
    <citation type="submission" date="2017-11" db="EMBL/GenBank/DDBJ databases">
        <title>De novo assembly and phasing of dikaryotic genomes from two isolates of Puccinia coronata f. sp. avenae, the causal agent of oat crown rust.</title>
        <authorList>
            <person name="Miller M.E."/>
            <person name="Zhang Y."/>
            <person name="Omidvar V."/>
            <person name="Sperschneider J."/>
            <person name="Schwessinger B."/>
            <person name="Raley C."/>
            <person name="Palmer J.M."/>
            <person name="Garnica D."/>
            <person name="Upadhyaya N."/>
            <person name="Rathjen J."/>
            <person name="Taylor J.M."/>
            <person name="Park R.F."/>
            <person name="Dodds P.N."/>
            <person name="Hirsch C.D."/>
            <person name="Kianian S.F."/>
            <person name="Figueroa M."/>
        </authorList>
    </citation>
    <scope>NUCLEOTIDE SEQUENCE [LARGE SCALE GENOMIC DNA]</scope>
    <source>
        <strain evidence="2">12SD80</strain>
    </source>
</reference>
<name>A0A2N5TVL0_9BASI</name>
<evidence type="ECO:0000313" key="3">
    <source>
        <dbReference type="Proteomes" id="UP000235392"/>
    </source>
</evidence>
<evidence type="ECO:0000313" key="1">
    <source>
        <dbReference type="EMBL" id="PLW08682.1"/>
    </source>
</evidence>
<comment type="caution">
    <text evidence="2">The sequence shown here is derived from an EMBL/GenBank/DDBJ whole genome shotgun (WGS) entry which is preliminary data.</text>
</comment>
<dbReference type="Proteomes" id="UP000235392">
    <property type="component" value="Unassembled WGS sequence"/>
</dbReference>
<accession>A0A2N5TVL0</accession>
<dbReference type="EMBL" id="PGCI01001050">
    <property type="protein sequence ID" value="PLW08682.1"/>
    <property type="molecule type" value="Genomic_DNA"/>
</dbReference>